<dbReference type="OrthoDB" id="10527749at2759"/>
<dbReference type="EMBL" id="CAJVQA010003511">
    <property type="protein sequence ID" value="CAG8576292.1"/>
    <property type="molecule type" value="Genomic_DNA"/>
</dbReference>
<dbReference type="Proteomes" id="UP000789759">
    <property type="component" value="Unassembled WGS sequence"/>
</dbReference>
<feature type="region of interest" description="Disordered" evidence="1">
    <location>
        <begin position="1"/>
        <end position="51"/>
    </location>
</feature>
<dbReference type="AlphaFoldDB" id="A0A9N9BS59"/>
<proteinExistence type="predicted"/>
<organism evidence="2 3">
    <name type="scientific">Cetraspora pellucida</name>
    <dbReference type="NCBI Taxonomy" id="1433469"/>
    <lineage>
        <taxon>Eukaryota</taxon>
        <taxon>Fungi</taxon>
        <taxon>Fungi incertae sedis</taxon>
        <taxon>Mucoromycota</taxon>
        <taxon>Glomeromycotina</taxon>
        <taxon>Glomeromycetes</taxon>
        <taxon>Diversisporales</taxon>
        <taxon>Gigasporaceae</taxon>
        <taxon>Cetraspora</taxon>
    </lineage>
</organism>
<comment type="caution">
    <text evidence="2">The sequence shown here is derived from an EMBL/GenBank/DDBJ whole genome shotgun (WGS) entry which is preliminary data.</text>
</comment>
<sequence length="150" mass="17342">MSSASEYTLTKRKKKKKKVDKKFLVKNMLTPENSKHNTRPMSSASEYTLTKRKKKKKKVDKKFLVKNMLTPEICEELYSEKKNSILDPQTFSNNLTDPTQVSFPTSTLPLDEAIKMLNTLKRESVPKTSERVPQPPYNCMPCKCTLYAIF</sequence>
<evidence type="ECO:0000313" key="3">
    <source>
        <dbReference type="Proteomes" id="UP000789759"/>
    </source>
</evidence>
<keyword evidence="3" id="KW-1185">Reference proteome</keyword>
<feature type="compositionally biased region" description="Basic residues" evidence="1">
    <location>
        <begin position="10"/>
        <end position="20"/>
    </location>
</feature>
<gene>
    <name evidence="2" type="ORF">CPELLU_LOCUS5880</name>
</gene>
<feature type="compositionally biased region" description="Polar residues" evidence="1">
    <location>
        <begin position="39"/>
        <end position="48"/>
    </location>
</feature>
<name>A0A9N9BS59_9GLOM</name>
<evidence type="ECO:0000313" key="2">
    <source>
        <dbReference type="EMBL" id="CAG8576292.1"/>
    </source>
</evidence>
<reference evidence="2" key="1">
    <citation type="submission" date="2021-06" db="EMBL/GenBank/DDBJ databases">
        <authorList>
            <person name="Kallberg Y."/>
            <person name="Tangrot J."/>
            <person name="Rosling A."/>
        </authorList>
    </citation>
    <scope>NUCLEOTIDE SEQUENCE</scope>
    <source>
        <strain evidence="2">FL966</strain>
    </source>
</reference>
<protein>
    <submittedName>
        <fullName evidence="2">12078_t:CDS:1</fullName>
    </submittedName>
</protein>
<evidence type="ECO:0000256" key="1">
    <source>
        <dbReference type="SAM" id="MobiDB-lite"/>
    </source>
</evidence>
<accession>A0A9N9BS59</accession>